<evidence type="ECO:0000313" key="3">
    <source>
        <dbReference type="EMBL" id="TKY88419.1"/>
    </source>
</evidence>
<feature type="region of interest" description="Disordered" evidence="1">
    <location>
        <begin position="900"/>
        <end position="921"/>
    </location>
</feature>
<feature type="region of interest" description="Disordered" evidence="1">
    <location>
        <begin position="945"/>
        <end position="1007"/>
    </location>
</feature>
<protein>
    <submittedName>
        <fullName evidence="3">Uncharacterized protein</fullName>
    </submittedName>
</protein>
<feature type="compositionally biased region" description="Polar residues" evidence="1">
    <location>
        <begin position="321"/>
        <end position="337"/>
    </location>
</feature>
<feature type="compositionally biased region" description="Polar residues" evidence="1">
    <location>
        <begin position="853"/>
        <end position="867"/>
    </location>
</feature>
<feature type="region of interest" description="Disordered" evidence="1">
    <location>
        <begin position="702"/>
        <end position="741"/>
    </location>
</feature>
<accession>A0A4V6ETY6</accession>
<comment type="caution">
    <text evidence="3">The sequence shown here is derived from an EMBL/GenBank/DDBJ whole genome shotgun (WGS) entry which is preliminary data.</text>
</comment>
<proteinExistence type="predicted"/>
<organism evidence="3 4">
    <name type="scientific">Sporisorium graminicola</name>
    <dbReference type="NCBI Taxonomy" id="280036"/>
    <lineage>
        <taxon>Eukaryota</taxon>
        <taxon>Fungi</taxon>
        <taxon>Dikarya</taxon>
        <taxon>Basidiomycota</taxon>
        <taxon>Ustilaginomycotina</taxon>
        <taxon>Ustilaginomycetes</taxon>
        <taxon>Ustilaginales</taxon>
        <taxon>Ustilaginaceae</taxon>
        <taxon>Sporisorium</taxon>
    </lineage>
</organism>
<feature type="compositionally biased region" description="Polar residues" evidence="1">
    <location>
        <begin position="945"/>
        <end position="965"/>
    </location>
</feature>
<evidence type="ECO:0000256" key="1">
    <source>
        <dbReference type="SAM" id="MobiDB-lite"/>
    </source>
</evidence>
<dbReference type="Proteomes" id="UP000306050">
    <property type="component" value="Chromosome SGRAM_16"/>
</dbReference>
<feature type="transmembrane region" description="Helical" evidence="2">
    <location>
        <begin position="49"/>
        <end position="71"/>
    </location>
</feature>
<feature type="transmembrane region" description="Helical" evidence="2">
    <location>
        <begin position="166"/>
        <end position="188"/>
    </location>
</feature>
<feature type="transmembrane region" description="Helical" evidence="2">
    <location>
        <begin position="91"/>
        <end position="113"/>
    </location>
</feature>
<feature type="compositionally biased region" description="Low complexity" evidence="1">
    <location>
        <begin position="966"/>
        <end position="978"/>
    </location>
</feature>
<name>A0A4V6ETY6_9BASI</name>
<evidence type="ECO:0000256" key="2">
    <source>
        <dbReference type="SAM" id="Phobius"/>
    </source>
</evidence>
<sequence>MTVTATVLTVLSIVSSFAVLSGSLISTLRRQRRQRRRSVQRSACSNGWHHLHFCLCLLDAVLLVAGAPLFVVHALKARTAESIWDTAFETFATTFAITVALVFRSAAFAVLTANMHWKRKSSKRLQVVLPLAAAAVLSGIVAVTAVRCTSIIRGSSSCAAAPFNKFLVVSTQIVFAACATVGLVLFSTATCEANKSKRGPSVHPRTSIVARRAPSLSLLIHTQPDPWTRHIDLNSPVKTEFGPRRPSQQDSVDYGPQLVHGILGDTDRTIDATTASLGYASAVASSTNPYHICSGVSLASRDAVASLTAASRIDLAATGAGQTSRYATTTSKSSAPLQETHGAGLSSRTPSPGMLHVASRPHSRLSAAATEGLLLDRRANSSSRLDGEVIRSRTSWGQLATFMSSLWCPIALSSIAMLVNAPSGQAYILLASFCFPATLLLARKLVLGCSKAQHLYPRAPLPIAQIHCPDTTTSSARTSIASSAVIVYSTPEQLRYRRPHLRSRSCPLESELNGYGDNFLSWNEPAAGISAKQRQSLSSAKSVPYLGKHWAAGKVIGDRVVAPRRSFVRGLNFMLNPKPRLEVLPCPATQHEYDVRSDKATHNSARQSVLPTADTSAVAEVLLEAAHVIGRWTADSERTCITQCYALEDRVHASSSMVSLHIPEIDGESVDALSEPRDVILNLDDSPGSPRLLTDMAPLAHHTELQSPTKRRATAAPYTPANTSNQTGIHPASSPSFSCSDDSHVMGSSASRLFTEIMDILRSNSSHSRMVDLRGGAPFSHSLHRSPPKGYASIDAETAAAKENSRYDSASETCETIVIHSMESSCDFRTAASQSHPLASGDRIRADEGDGDQSGSRSTSATEQAQGGTELVRNGSTSSTLSFSSISTRFRSLRRIARAANVTPSGSPNARARGEQHQVKKIRSRTFASAFGIELGILNRNGFKSRSDTSGSHVDSSPSTSAGTCPSSLMDLSLSPSPAVARQTTRLFGDQQETSSPNINVGSSARKAHRRNLSRADSIMDLLDEQHSDTIEELLEIIDAVSCASQVDEPIGQGAGAWNDAGNAEERSFSEHFGLDFDGEAVGFDEACEVDLADVTVHDAWERCFEQEEYICDNAPFATKKEYEGAYSPGEDDLDLMGFNTRRLVARAPFLDTVVEAPEDELVAEGCEEHQLLSTQDRFDQGQDSHQGRMNDLLGVKSNDFQDLSSSSKLELSSGSVEIIEHGAGASRGSLLLKREVEQRRVTQLLMEYEVMFPQKTLSSIEEVTEAATTLRSTGFRTSSAASGSKFLGDNMASTADANSIHLGLPLSLACQRGVERSENGTSDSKPTVPAGRVDVDVDISEDRDQEHEMDECSDLSSRLEVVRDVELQPDEEQRSVHSVLGSQSRALTCCGHQANKHR</sequence>
<feature type="compositionally biased region" description="Polar residues" evidence="1">
    <location>
        <begin position="982"/>
        <end position="1003"/>
    </location>
</feature>
<keyword evidence="2" id="KW-0472">Membrane</keyword>
<feature type="region of interest" description="Disordered" evidence="1">
    <location>
        <begin position="321"/>
        <end position="357"/>
    </location>
</feature>
<dbReference type="OrthoDB" id="2554192at2759"/>
<evidence type="ECO:0000313" key="4">
    <source>
        <dbReference type="Proteomes" id="UP000306050"/>
    </source>
</evidence>
<reference evidence="3 4" key="1">
    <citation type="submission" date="2019-05" db="EMBL/GenBank/DDBJ databases">
        <title>Sporisorium graminicola CBS 10092 draft sequencing and annotation.</title>
        <authorList>
            <person name="Solano-Gonzalez S."/>
            <person name="Caddick M.X."/>
            <person name="Darby A."/>
        </authorList>
    </citation>
    <scope>NUCLEOTIDE SEQUENCE [LARGE SCALE GENOMIC DNA]</scope>
    <source>
        <strain evidence="3 4">CBS 10092</strain>
    </source>
</reference>
<dbReference type="GeneID" id="40725666"/>
<feature type="transmembrane region" description="Helical" evidence="2">
    <location>
        <begin position="125"/>
        <end position="146"/>
    </location>
</feature>
<feature type="transmembrane region" description="Helical" evidence="2">
    <location>
        <begin position="6"/>
        <end position="28"/>
    </location>
</feature>
<dbReference type="RefSeq" id="XP_029740404.1">
    <property type="nucleotide sequence ID" value="XM_029883369.1"/>
</dbReference>
<feature type="region of interest" description="Disordered" evidence="1">
    <location>
        <begin position="1314"/>
        <end position="1336"/>
    </location>
</feature>
<gene>
    <name evidence="3" type="ORF">EX895_002771</name>
</gene>
<keyword evidence="2" id="KW-1133">Transmembrane helix</keyword>
<keyword evidence="2" id="KW-0812">Transmembrane</keyword>
<dbReference type="EMBL" id="SRRM01000009">
    <property type="protein sequence ID" value="TKY88419.1"/>
    <property type="molecule type" value="Genomic_DNA"/>
</dbReference>
<feature type="transmembrane region" description="Helical" evidence="2">
    <location>
        <begin position="399"/>
        <end position="419"/>
    </location>
</feature>
<feature type="region of interest" description="Disordered" evidence="1">
    <location>
        <begin position="832"/>
        <end position="881"/>
    </location>
</feature>
<keyword evidence="4" id="KW-1185">Reference proteome</keyword>
<dbReference type="KEGG" id="sgra:EX895_002771"/>